<accession>A0AAN5A1B3</accession>
<dbReference type="Proteomes" id="UP000634647">
    <property type="component" value="Unassembled WGS sequence"/>
</dbReference>
<dbReference type="SUPFAM" id="SSF52833">
    <property type="entry name" value="Thioredoxin-like"/>
    <property type="match status" value="1"/>
</dbReference>
<dbReference type="AlphaFoldDB" id="A0AAN5A1B3"/>
<gene>
    <name evidence="4" type="ORF">GCM10008024_35540</name>
    <name evidence="5" type="ORF">SAMN05444006_12213</name>
</gene>
<evidence type="ECO:0000313" key="7">
    <source>
        <dbReference type="Proteomes" id="UP000634647"/>
    </source>
</evidence>
<dbReference type="EMBL" id="BNAB01000023">
    <property type="protein sequence ID" value="GHE05300.1"/>
    <property type="molecule type" value="Genomic_DNA"/>
</dbReference>
<protein>
    <submittedName>
        <fullName evidence="5">Glutathione S-transferase</fullName>
    </submittedName>
    <submittedName>
        <fullName evidence="4">Thiol:disulfide oxidoreductase</fullName>
    </submittedName>
</protein>
<evidence type="ECO:0000259" key="2">
    <source>
        <dbReference type="PROSITE" id="PS50404"/>
    </source>
</evidence>
<feature type="domain" description="GST C-terminal" evidence="3">
    <location>
        <begin position="84"/>
        <end position="227"/>
    </location>
</feature>
<dbReference type="RefSeq" id="WP_035838359.1">
    <property type="nucleotide sequence ID" value="NZ_BNAB01000023.1"/>
</dbReference>
<feature type="compositionally biased region" description="Pro residues" evidence="1">
    <location>
        <begin position="223"/>
        <end position="232"/>
    </location>
</feature>
<dbReference type="Gene3D" id="3.40.30.10">
    <property type="entry name" value="Glutaredoxin"/>
    <property type="match status" value="1"/>
</dbReference>
<comment type="caution">
    <text evidence="4">The sequence shown here is derived from an EMBL/GenBank/DDBJ whole genome shotgun (WGS) entry which is preliminary data.</text>
</comment>
<dbReference type="PROSITE" id="PS50405">
    <property type="entry name" value="GST_CTER"/>
    <property type="match status" value="1"/>
</dbReference>
<dbReference type="PANTHER" id="PTHR44051">
    <property type="entry name" value="GLUTATHIONE S-TRANSFERASE-RELATED"/>
    <property type="match status" value="1"/>
</dbReference>
<feature type="domain" description="GST N-terminal" evidence="2">
    <location>
        <begin position="1"/>
        <end position="80"/>
    </location>
</feature>
<dbReference type="InterPro" id="IPR010987">
    <property type="entry name" value="Glutathione-S-Trfase_C-like"/>
</dbReference>
<dbReference type="EMBL" id="FNOB01000022">
    <property type="protein sequence ID" value="SDX62885.1"/>
    <property type="molecule type" value="Genomic_DNA"/>
</dbReference>
<dbReference type="Gene3D" id="1.20.1050.10">
    <property type="match status" value="1"/>
</dbReference>
<keyword evidence="6" id="KW-1185">Reference proteome</keyword>
<reference evidence="4" key="1">
    <citation type="journal article" date="2014" name="Int. J. Syst. Evol. Microbiol.">
        <title>Complete genome sequence of Corynebacterium casei LMG S-19264T (=DSM 44701T), isolated from a smear-ripened cheese.</title>
        <authorList>
            <consortium name="US DOE Joint Genome Institute (JGI-PGF)"/>
            <person name="Walter F."/>
            <person name="Albersmeier A."/>
            <person name="Kalinowski J."/>
            <person name="Ruckert C."/>
        </authorList>
    </citation>
    <scope>NUCLEOTIDE SEQUENCE</scope>
    <source>
        <strain evidence="4">CGMCC 1.10859</strain>
    </source>
</reference>
<organism evidence="4 7">
    <name type="scientific">Allgaiera indica</name>
    <dbReference type="NCBI Taxonomy" id="765699"/>
    <lineage>
        <taxon>Bacteria</taxon>
        <taxon>Pseudomonadati</taxon>
        <taxon>Pseudomonadota</taxon>
        <taxon>Alphaproteobacteria</taxon>
        <taxon>Rhodobacterales</taxon>
        <taxon>Paracoccaceae</taxon>
        <taxon>Allgaiera</taxon>
    </lineage>
</organism>
<dbReference type="Proteomes" id="UP000199541">
    <property type="component" value="Unassembled WGS sequence"/>
</dbReference>
<evidence type="ECO:0000313" key="5">
    <source>
        <dbReference type="EMBL" id="SDX62885.1"/>
    </source>
</evidence>
<proteinExistence type="predicted"/>
<dbReference type="SFLD" id="SFLDS00019">
    <property type="entry name" value="Glutathione_Transferase_(cytos"/>
    <property type="match status" value="1"/>
</dbReference>
<dbReference type="InterPro" id="IPR036249">
    <property type="entry name" value="Thioredoxin-like_sf"/>
</dbReference>
<dbReference type="InterPro" id="IPR036282">
    <property type="entry name" value="Glutathione-S-Trfase_C_sf"/>
</dbReference>
<dbReference type="Pfam" id="PF02798">
    <property type="entry name" value="GST_N"/>
    <property type="match status" value="1"/>
</dbReference>
<evidence type="ECO:0000313" key="4">
    <source>
        <dbReference type="EMBL" id="GHE05300.1"/>
    </source>
</evidence>
<dbReference type="PANTHER" id="PTHR44051:SF8">
    <property type="entry name" value="GLUTATHIONE S-TRANSFERASE GSTA"/>
    <property type="match status" value="1"/>
</dbReference>
<dbReference type="CDD" id="cd03057">
    <property type="entry name" value="GST_N_Beta"/>
    <property type="match status" value="1"/>
</dbReference>
<sequence>MYLLHYAPDNASLIIRFALEEMGQPYQTKLVNRAVREQDGPEFRALNEIGLIPVLETPQGALSETGAILLWLSETHAAMAPQPGAPDRGAFLKWLFYTSNTLHADLRMLFAPRKYAPPEHRAQEMHIEAATARLLRAYGLIDRLGAQGHGWLDPDHPSVLCCYLALLLRWPQLYPYDADHDWFDLDDFPFLQKMAARLETRPAFLRAAKAEGLGPTPLSAPRHPTPPEGSAT</sequence>
<name>A0AAN5A1B3_9RHOB</name>
<reference evidence="4" key="3">
    <citation type="submission" date="2023-06" db="EMBL/GenBank/DDBJ databases">
        <authorList>
            <person name="Sun Q."/>
            <person name="Zhou Y."/>
        </authorList>
    </citation>
    <scope>NUCLEOTIDE SEQUENCE</scope>
    <source>
        <strain evidence="4">CGMCC 1.10859</strain>
    </source>
</reference>
<evidence type="ECO:0000313" key="6">
    <source>
        <dbReference type="Proteomes" id="UP000199541"/>
    </source>
</evidence>
<feature type="region of interest" description="Disordered" evidence="1">
    <location>
        <begin position="211"/>
        <end position="232"/>
    </location>
</feature>
<evidence type="ECO:0000256" key="1">
    <source>
        <dbReference type="SAM" id="MobiDB-lite"/>
    </source>
</evidence>
<dbReference type="InterPro" id="IPR004045">
    <property type="entry name" value="Glutathione_S-Trfase_N"/>
</dbReference>
<dbReference type="SUPFAM" id="SSF47616">
    <property type="entry name" value="GST C-terminal domain-like"/>
    <property type="match status" value="1"/>
</dbReference>
<dbReference type="InterPro" id="IPR040079">
    <property type="entry name" value="Glutathione_S-Trfase"/>
</dbReference>
<evidence type="ECO:0000259" key="3">
    <source>
        <dbReference type="PROSITE" id="PS50405"/>
    </source>
</evidence>
<dbReference type="PROSITE" id="PS50404">
    <property type="entry name" value="GST_NTER"/>
    <property type="match status" value="1"/>
</dbReference>
<reference evidence="5 6" key="2">
    <citation type="submission" date="2016-10" db="EMBL/GenBank/DDBJ databases">
        <authorList>
            <person name="Varghese N."/>
            <person name="Submissions S."/>
        </authorList>
    </citation>
    <scope>NUCLEOTIDE SEQUENCE [LARGE SCALE GENOMIC DNA]</scope>
    <source>
        <strain evidence="5 6">DSM 24802</strain>
    </source>
</reference>